<comment type="subcellular location">
    <subcellularLocation>
        <location evidence="1 4">Mitochondrion matrix</location>
    </subcellularLocation>
</comment>
<dbReference type="GO" id="GO:0006099">
    <property type="term" value="P:tricarboxylic acid cycle"/>
    <property type="evidence" value="ECO:0007669"/>
    <property type="project" value="TreeGrafter"/>
</dbReference>
<proteinExistence type="inferred from homology"/>
<dbReference type="AlphaFoldDB" id="A0A9Q0M220"/>
<dbReference type="Gene3D" id="1.10.150.250">
    <property type="entry name" value="Flavinator of succinate dehydrogenase"/>
    <property type="match status" value="1"/>
</dbReference>
<sequence length="128" mass="15350">MTGRRVHDSQPQIGEGIDERRFYDERRTKNESLENRRARLLYQSRKRGILENDLLLATFAAKYLPSMTVDELDQYDFLINTISNEWDIYYYAVGTKDIPECYQNSIMDKLTEHARNEKREERLRQPDL</sequence>
<comment type="caution">
    <text evidence="5">The sequence shown here is derived from an EMBL/GenBank/DDBJ whole genome shotgun (WGS) entry which is preliminary data.</text>
</comment>
<dbReference type="EMBL" id="JAPWDV010000003">
    <property type="protein sequence ID" value="KAJ6217725.1"/>
    <property type="molecule type" value="Genomic_DNA"/>
</dbReference>
<dbReference type="FunFam" id="1.10.150.250:FF:000002">
    <property type="entry name" value="Succinate dehydrogenase assembly factor 2, mitochondrial"/>
    <property type="match status" value="1"/>
</dbReference>
<evidence type="ECO:0000313" key="6">
    <source>
        <dbReference type="Proteomes" id="UP001142055"/>
    </source>
</evidence>
<dbReference type="HAMAP" id="MF_03057">
    <property type="entry name" value="SDHAF2"/>
    <property type="match status" value="1"/>
</dbReference>
<reference evidence="5" key="1">
    <citation type="submission" date="2022-12" db="EMBL/GenBank/DDBJ databases">
        <title>Genome assemblies of Blomia tropicalis.</title>
        <authorList>
            <person name="Cui Y."/>
        </authorList>
    </citation>
    <scope>NUCLEOTIDE SEQUENCE</scope>
    <source>
        <tissue evidence="5">Adult mites</tissue>
    </source>
</reference>
<dbReference type="GO" id="GO:0034553">
    <property type="term" value="P:mitochondrial respiratory chain complex II assembly"/>
    <property type="evidence" value="ECO:0007669"/>
    <property type="project" value="TreeGrafter"/>
</dbReference>
<dbReference type="InterPro" id="IPR005631">
    <property type="entry name" value="SDH"/>
</dbReference>
<gene>
    <name evidence="5" type="ORF">RDWZM_008882</name>
</gene>
<evidence type="ECO:0000313" key="5">
    <source>
        <dbReference type="EMBL" id="KAJ6217725.1"/>
    </source>
</evidence>
<organism evidence="5 6">
    <name type="scientific">Blomia tropicalis</name>
    <name type="common">Mite</name>
    <dbReference type="NCBI Taxonomy" id="40697"/>
    <lineage>
        <taxon>Eukaryota</taxon>
        <taxon>Metazoa</taxon>
        <taxon>Ecdysozoa</taxon>
        <taxon>Arthropoda</taxon>
        <taxon>Chelicerata</taxon>
        <taxon>Arachnida</taxon>
        <taxon>Acari</taxon>
        <taxon>Acariformes</taxon>
        <taxon>Sarcoptiformes</taxon>
        <taxon>Astigmata</taxon>
        <taxon>Glycyphagoidea</taxon>
        <taxon>Echimyopodidae</taxon>
        <taxon>Blomia</taxon>
    </lineage>
</organism>
<dbReference type="InterPro" id="IPR028882">
    <property type="entry name" value="SDHAF2"/>
</dbReference>
<evidence type="ECO:0000256" key="2">
    <source>
        <dbReference type="ARBA" id="ARBA00023128"/>
    </source>
</evidence>
<dbReference type="GO" id="GO:0005759">
    <property type="term" value="C:mitochondrial matrix"/>
    <property type="evidence" value="ECO:0007669"/>
    <property type="project" value="UniProtKB-SubCell"/>
</dbReference>
<dbReference type="OMA" id="TFAGKYL"/>
<dbReference type="PANTHER" id="PTHR12469:SF2">
    <property type="entry name" value="SUCCINATE DEHYDROGENASE ASSEMBLY FACTOR 2, MITOCHONDRIAL"/>
    <property type="match status" value="1"/>
</dbReference>
<evidence type="ECO:0000256" key="3">
    <source>
        <dbReference type="ARBA" id="ARBA00023186"/>
    </source>
</evidence>
<keyword evidence="3 4" id="KW-0143">Chaperone</keyword>
<dbReference type="Proteomes" id="UP001142055">
    <property type="component" value="Chromosome 3"/>
</dbReference>
<comment type="function">
    <text evidence="4">Plays an essential role in the assembly of succinate dehydrogenase (SDH), an enzyme complex (also referred to as respiratory complex II) that is a component of both the tricarboxylic acid (TCA) cycle and the mitochondrial electron transport chain, and which couples the oxidation of succinate to fumarate with the reduction of ubiquinone (coenzyme Q) to ubiquinol. Required for flavinylation (covalent attachment of FAD) of the flavoprotein subunit of the SDH catalytic dimer.</text>
</comment>
<keyword evidence="2 4" id="KW-0496">Mitochondrion</keyword>
<dbReference type="Pfam" id="PF03937">
    <property type="entry name" value="Sdh5"/>
    <property type="match status" value="1"/>
</dbReference>
<dbReference type="GO" id="GO:0006121">
    <property type="term" value="P:mitochondrial electron transport, succinate to ubiquinone"/>
    <property type="evidence" value="ECO:0007669"/>
    <property type="project" value="UniProtKB-UniRule"/>
</dbReference>
<dbReference type="InterPro" id="IPR036714">
    <property type="entry name" value="SDH_sf"/>
</dbReference>
<name>A0A9Q0M220_BLOTA</name>
<protein>
    <recommendedName>
        <fullName evidence="4">Succinate dehydrogenase assembly factor 2, mitochondrial</fullName>
        <shortName evidence="4">SDH assembly factor 2</shortName>
        <shortName evidence="4">SDHAF2</shortName>
    </recommendedName>
</protein>
<keyword evidence="6" id="KW-1185">Reference proteome</keyword>
<evidence type="ECO:0000256" key="4">
    <source>
        <dbReference type="HAMAP-Rule" id="MF_03057"/>
    </source>
</evidence>
<dbReference type="SUPFAM" id="SSF109910">
    <property type="entry name" value="YgfY-like"/>
    <property type="match status" value="1"/>
</dbReference>
<comment type="subunit">
    <text evidence="4">Interacts with the flavoprotein subunit within the SDH catalytic dimer.</text>
</comment>
<dbReference type="PANTHER" id="PTHR12469">
    <property type="entry name" value="PROTEIN EMI5 HOMOLOG, MITOCHONDRIAL"/>
    <property type="match status" value="1"/>
</dbReference>
<comment type="similarity">
    <text evidence="4">Belongs to the SDHAF2 family.</text>
</comment>
<accession>A0A9Q0M220</accession>
<evidence type="ECO:0000256" key="1">
    <source>
        <dbReference type="ARBA" id="ARBA00004305"/>
    </source>
</evidence>
<dbReference type="OrthoDB" id="284292at2759"/>